<dbReference type="InterPro" id="IPR036770">
    <property type="entry name" value="Ankyrin_rpt-contain_sf"/>
</dbReference>
<dbReference type="InterPro" id="IPR002110">
    <property type="entry name" value="Ankyrin_rpt"/>
</dbReference>
<keyword evidence="1" id="KW-0677">Repeat</keyword>
<dbReference type="EMBL" id="JAUKUD010000003">
    <property type="protein sequence ID" value="KAK0749275.1"/>
    <property type="molecule type" value="Genomic_DNA"/>
</dbReference>
<comment type="caution">
    <text evidence="4">The sequence shown here is derived from an EMBL/GenBank/DDBJ whole genome shotgun (WGS) entry which is preliminary data.</text>
</comment>
<sequence>MADPLSIAAGIAGLLAFTGAVISKGYSVASGSAGMRHLATLLRETANLSGILAGVDARLSSLGTSFPTGDSVEPEALAANIDACKQALDEMNSLLNRINKTSTVGLLVKKASFDEEARVLLSRLEGHKSFFVLCLQLHSSSQLQMTSRTTVEMSHTLRDIQGGQRGMELQLQQKEASEMRSKIIEWLGPTTESVHDDIAFSRMPGSSAWLMRTAKFQEWVSGTNSSSFWLCGTQGSGKTFITSAVVDAIRDECESHGTAVLAYHYCRFSDISTVSLGRLVGGLICQILHSTQTPIPASLTKLFERYRARSNYPGAREIQPILKELLRAVSTAYIIIDGLDEIQDRRDLLKVLADLSSGLHECTCKVFVSSRPEADLGVYFGGWEHVVKITTNDTSQDIEEYVAEEIGRLRLGHKEAGALTRELVKRADGMFLWAACQMNQLSRTRTMISLKMLKALPAGLAQTFRAQLERLDERDLAMALEIVQIVMYARRELELAEVVEALAVRGAVQDLSLLQLHRLRDPADIFEICGCLIKQSPSHGRISLAHFSLLEMCTAYLSMDDFSTQSFLDSVSIALGPLGDEIVPQIFSDTPLLDYAASFWWCHLNDTDPDDFDQAWPLLHRLLLAQRHNLDSLVMVCRYLSDGHKYPVGAQAIHLTALHGLSRLVSALLDNDTHCRQSQTQDGRTALHIAVEHGQDEVLRIVLTHNQSPKSRPVVDLQDKQGRTALHIAVELGNIQAVRLLLDAGASVKVQSRTGTTPISVAVENRWDEVADLMSGRMKPNMWKENERTPLHAAAEAGSLAWATSL</sequence>
<dbReference type="SMART" id="SM00248">
    <property type="entry name" value="ANK"/>
    <property type="match status" value="3"/>
</dbReference>
<feature type="repeat" description="ANK" evidence="2">
    <location>
        <begin position="682"/>
        <end position="714"/>
    </location>
</feature>
<dbReference type="Pfam" id="PF24883">
    <property type="entry name" value="NPHP3_N"/>
    <property type="match status" value="1"/>
</dbReference>
<dbReference type="PROSITE" id="PS50088">
    <property type="entry name" value="ANK_REPEAT"/>
    <property type="match status" value="2"/>
</dbReference>
<reference evidence="4" key="1">
    <citation type="submission" date="2023-06" db="EMBL/GenBank/DDBJ databases">
        <title>Genome-scale phylogeny and comparative genomics of the fungal order Sordariales.</title>
        <authorList>
            <consortium name="Lawrence Berkeley National Laboratory"/>
            <person name="Hensen N."/>
            <person name="Bonometti L."/>
            <person name="Westerberg I."/>
            <person name="Brannstrom I.O."/>
            <person name="Guillou S."/>
            <person name="Cros-Aarteil S."/>
            <person name="Calhoun S."/>
            <person name="Haridas S."/>
            <person name="Kuo A."/>
            <person name="Mondo S."/>
            <person name="Pangilinan J."/>
            <person name="Riley R."/>
            <person name="LaButti K."/>
            <person name="Andreopoulos B."/>
            <person name="Lipzen A."/>
            <person name="Chen C."/>
            <person name="Yanf M."/>
            <person name="Daum C."/>
            <person name="Ng V."/>
            <person name="Clum A."/>
            <person name="Steindorff A."/>
            <person name="Ohm R."/>
            <person name="Martin F."/>
            <person name="Silar P."/>
            <person name="Natvig D."/>
            <person name="Lalanne C."/>
            <person name="Gautier V."/>
            <person name="Ament-velasquez S.L."/>
            <person name="Kruys A."/>
            <person name="Hutchinson M.I."/>
            <person name="Powell A.J."/>
            <person name="Barry K."/>
            <person name="Miller A.N."/>
            <person name="Grigoriev I.V."/>
            <person name="Debuchy R."/>
            <person name="Gladieux P."/>
            <person name="Thoren M.H."/>
            <person name="Johannesson H."/>
        </authorList>
    </citation>
    <scope>NUCLEOTIDE SEQUENCE</scope>
    <source>
        <strain evidence="4">SMH3187-1</strain>
    </source>
</reference>
<gene>
    <name evidence="4" type="ORF">B0T18DRAFT_343764</name>
</gene>
<evidence type="ECO:0000256" key="1">
    <source>
        <dbReference type="ARBA" id="ARBA00022737"/>
    </source>
</evidence>
<accession>A0AA40F117</accession>
<dbReference type="InterPro" id="IPR056884">
    <property type="entry name" value="NPHP3-like_N"/>
</dbReference>
<keyword evidence="5" id="KW-1185">Reference proteome</keyword>
<dbReference type="Proteomes" id="UP001172155">
    <property type="component" value="Unassembled WGS sequence"/>
</dbReference>
<evidence type="ECO:0000259" key="3">
    <source>
        <dbReference type="Pfam" id="PF24883"/>
    </source>
</evidence>
<dbReference type="SUPFAM" id="SSF52540">
    <property type="entry name" value="P-loop containing nucleoside triphosphate hydrolases"/>
    <property type="match status" value="1"/>
</dbReference>
<dbReference type="PANTHER" id="PTHR10039:SF16">
    <property type="entry name" value="GPI INOSITOL-DEACYLASE"/>
    <property type="match status" value="1"/>
</dbReference>
<dbReference type="PANTHER" id="PTHR10039">
    <property type="entry name" value="AMELOGENIN"/>
    <property type="match status" value="1"/>
</dbReference>
<dbReference type="Gene3D" id="3.40.50.300">
    <property type="entry name" value="P-loop containing nucleotide triphosphate hydrolases"/>
    <property type="match status" value="1"/>
</dbReference>
<dbReference type="PRINTS" id="PR01415">
    <property type="entry name" value="ANKYRIN"/>
</dbReference>
<feature type="repeat" description="ANK" evidence="2">
    <location>
        <begin position="721"/>
        <end position="753"/>
    </location>
</feature>
<keyword evidence="2" id="KW-0040">ANK repeat</keyword>
<proteinExistence type="predicted"/>
<dbReference type="AlphaFoldDB" id="A0AA40F117"/>
<dbReference type="InterPro" id="IPR027417">
    <property type="entry name" value="P-loop_NTPase"/>
</dbReference>
<dbReference type="Gene3D" id="1.25.40.20">
    <property type="entry name" value="Ankyrin repeat-containing domain"/>
    <property type="match status" value="1"/>
</dbReference>
<evidence type="ECO:0000256" key="2">
    <source>
        <dbReference type="PROSITE-ProRule" id="PRU00023"/>
    </source>
</evidence>
<organism evidence="4 5">
    <name type="scientific">Schizothecium vesticola</name>
    <dbReference type="NCBI Taxonomy" id="314040"/>
    <lineage>
        <taxon>Eukaryota</taxon>
        <taxon>Fungi</taxon>
        <taxon>Dikarya</taxon>
        <taxon>Ascomycota</taxon>
        <taxon>Pezizomycotina</taxon>
        <taxon>Sordariomycetes</taxon>
        <taxon>Sordariomycetidae</taxon>
        <taxon>Sordariales</taxon>
        <taxon>Schizotheciaceae</taxon>
        <taxon>Schizothecium</taxon>
    </lineage>
</organism>
<feature type="non-terminal residue" evidence="4">
    <location>
        <position position="1"/>
    </location>
</feature>
<feature type="domain" description="Nephrocystin 3-like N-terminal" evidence="3">
    <location>
        <begin position="205"/>
        <end position="371"/>
    </location>
</feature>
<name>A0AA40F117_9PEZI</name>
<dbReference type="PROSITE" id="PS50297">
    <property type="entry name" value="ANK_REP_REGION"/>
    <property type="match status" value="2"/>
</dbReference>
<dbReference type="Pfam" id="PF12796">
    <property type="entry name" value="Ank_2"/>
    <property type="match status" value="1"/>
</dbReference>
<dbReference type="SUPFAM" id="SSF48403">
    <property type="entry name" value="Ankyrin repeat"/>
    <property type="match status" value="1"/>
</dbReference>
<evidence type="ECO:0000313" key="5">
    <source>
        <dbReference type="Proteomes" id="UP001172155"/>
    </source>
</evidence>
<evidence type="ECO:0000313" key="4">
    <source>
        <dbReference type="EMBL" id="KAK0749275.1"/>
    </source>
</evidence>
<protein>
    <recommendedName>
        <fullName evidence="3">Nephrocystin 3-like N-terminal domain-containing protein</fullName>
    </recommendedName>
</protein>